<dbReference type="EMBL" id="FLUV01000929">
    <property type="protein sequence ID" value="SBW22102.1"/>
    <property type="molecule type" value="Genomic_DNA"/>
</dbReference>
<protein>
    <submittedName>
        <fullName evidence="3">Putative membrane protein</fullName>
    </submittedName>
</protein>
<reference evidence="4" key="1">
    <citation type="submission" date="2016-02" db="EMBL/GenBank/DDBJ databases">
        <authorList>
            <person name="Wibberg D."/>
        </authorList>
    </citation>
    <scope>NUCLEOTIDE SEQUENCE [LARGE SCALE GENOMIC DNA]</scope>
</reference>
<keyword evidence="2" id="KW-1133">Transmembrane helix</keyword>
<gene>
    <name evidence="3" type="ORF">FDG2_2221</name>
</gene>
<dbReference type="AlphaFoldDB" id="A0A1C3NX73"/>
<proteinExistence type="predicted"/>
<feature type="transmembrane region" description="Helical" evidence="2">
    <location>
        <begin position="68"/>
        <end position="86"/>
    </location>
</feature>
<evidence type="ECO:0000313" key="3">
    <source>
        <dbReference type="EMBL" id="SBW22102.1"/>
    </source>
</evidence>
<feature type="region of interest" description="Disordered" evidence="1">
    <location>
        <begin position="140"/>
        <end position="188"/>
    </location>
</feature>
<keyword evidence="2" id="KW-0812">Transmembrane</keyword>
<accession>A0A1C3NX73</accession>
<organism evidence="3 4">
    <name type="scientific">Candidatus Protofrankia californiensis</name>
    <dbReference type="NCBI Taxonomy" id="1839754"/>
    <lineage>
        <taxon>Bacteria</taxon>
        <taxon>Bacillati</taxon>
        <taxon>Actinomycetota</taxon>
        <taxon>Actinomycetes</taxon>
        <taxon>Frankiales</taxon>
        <taxon>Frankiaceae</taxon>
        <taxon>Protofrankia</taxon>
    </lineage>
</organism>
<evidence type="ECO:0000313" key="4">
    <source>
        <dbReference type="Proteomes" id="UP000199013"/>
    </source>
</evidence>
<evidence type="ECO:0000256" key="1">
    <source>
        <dbReference type="SAM" id="MobiDB-lite"/>
    </source>
</evidence>
<keyword evidence="4" id="KW-1185">Reference proteome</keyword>
<keyword evidence="2" id="KW-0472">Membrane</keyword>
<sequence length="188" mass="18776">MAVGWVVTPGLLLVAIGGVAARFLLSEVFGPGLTGGASALWVLALAMTCLAVTLLFTNYLLGAGCRGVVGVLAAGTVLTGGGLVMAGGDLVATAVIALGCQAVTASLAGFMVLRTHSPAALGTTAGVPLDRASRLRVGIRPDTRTGGLDPDVDRQPGRGSRRGLAGIPEARDRGPVREPGGLILGRSK</sequence>
<feature type="transmembrane region" description="Helical" evidence="2">
    <location>
        <begin position="92"/>
        <end position="113"/>
    </location>
</feature>
<evidence type="ECO:0000256" key="2">
    <source>
        <dbReference type="SAM" id="Phobius"/>
    </source>
</evidence>
<name>A0A1C3NX73_9ACTN</name>
<dbReference type="Proteomes" id="UP000199013">
    <property type="component" value="Unassembled WGS sequence"/>
</dbReference>
<feature type="transmembrane region" description="Helical" evidence="2">
    <location>
        <begin position="37"/>
        <end position="61"/>
    </location>
</feature>